<dbReference type="EMBL" id="BBNS01000003">
    <property type="protein sequence ID" value="GAL69949.1"/>
    <property type="molecule type" value="Genomic_DNA"/>
</dbReference>
<evidence type="ECO:0000313" key="7">
    <source>
        <dbReference type="EMBL" id="GAL66690.1"/>
    </source>
</evidence>
<dbReference type="RefSeq" id="WP_042242681.1">
    <property type="nucleotide sequence ID" value="NZ_BBNR01000005.1"/>
</dbReference>
<comment type="caution">
    <text evidence="8">The sequence shown here is derived from an EMBL/GenBank/DDBJ whole genome shotgun (WGS) entry which is preliminary data.</text>
</comment>
<comment type="catalytic activity">
    <reaction evidence="1 3 4">
        <text>[protein]-peptidylproline (omega=180) = [protein]-peptidylproline (omega=0)</text>
        <dbReference type="Rhea" id="RHEA:16237"/>
        <dbReference type="Rhea" id="RHEA-COMP:10747"/>
        <dbReference type="Rhea" id="RHEA-COMP:10748"/>
        <dbReference type="ChEBI" id="CHEBI:83833"/>
        <dbReference type="ChEBI" id="CHEBI:83834"/>
        <dbReference type="EC" id="5.2.1.8"/>
    </reaction>
</comment>
<evidence type="ECO:0000256" key="2">
    <source>
        <dbReference type="ARBA" id="ARBA00023110"/>
    </source>
</evidence>
<dbReference type="Proteomes" id="UP000029641">
    <property type="component" value="Unassembled WGS sequence"/>
</dbReference>
<evidence type="ECO:0000256" key="4">
    <source>
        <dbReference type="RuleBase" id="RU003915"/>
    </source>
</evidence>
<dbReference type="InterPro" id="IPR019869">
    <property type="entry name" value="Motility-assoc_PPIase_GldI"/>
</dbReference>
<evidence type="ECO:0000313" key="8">
    <source>
        <dbReference type="EMBL" id="GAL69949.1"/>
    </source>
</evidence>
<feature type="coiled-coil region" evidence="5">
    <location>
        <begin position="34"/>
        <end position="61"/>
    </location>
</feature>
<evidence type="ECO:0000313" key="9">
    <source>
        <dbReference type="EMBL" id="GAL90958.1"/>
    </source>
</evidence>
<keyword evidence="11" id="KW-1185">Reference proteome</keyword>
<proteinExistence type="inferred from homology"/>
<dbReference type="SUPFAM" id="SSF54534">
    <property type="entry name" value="FKBP-like"/>
    <property type="match status" value="1"/>
</dbReference>
<dbReference type="Gene3D" id="3.10.50.40">
    <property type="match status" value="1"/>
</dbReference>
<dbReference type="OrthoDB" id="1093155at2"/>
<dbReference type="AlphaFoldDB" id="A0A090W3A9"/>
<dbReference type="InterPro" id="IPR046357">
    <property type="entry name" value="PPIase_dom_sf"/>
</dbReference>
<dbReference type="EC" id="5.2.1.8" evidence="4"/>
<dbReference type="eggNOG" id="COG0545">
    <property type="taxonomic scope" value="Bacteria"/>
</dbReference>
<keyword evidence="3 4" id="KW-0413">Isomerase</keyword>
<dbReference type="Proteomes" id="UP000029646">
    <property type="component" value="Unassembled WGS sequence"/>
</dbReference>
<feature type="domain" description="PPIase FKBP-type" evidence="6">
    <location>
        <begin position="90"/>
        <end position="177"/>
    </location>
</feature>
<evidence type="ECO:0000256" key="1">
    <source>
        <dbReference type="ARBA" id="ARBA00000971"/>
    </source>
</evidence>
<protein>
    <recommendedName>
        <fullName evidence="4">Peptidyl-prolyl cis-trans isomerase</fullName>
        <ecNumber evidence="4">5.2.1.8</ecNumber>
    </recommendedName>
</protein>
<evidence type="ECO:0000313" key="10">
    <source>
        <dbReference type="Proteomes" id="UP000029646"/>
    </source>
</evidence>
<evidence type="ECO:0000256" key="5">
    <source>
        <dbReference type="SAM" id="Coils"/>
    </source>
</evidence>
<organism evidence="8 10">
    <name type="scientific">Jejuia pallidilutea</name>
    <dbReference type="NCBI Taxonomy" id="504487"/>
    <lineage>
        <taxon>Bacteria</taxon>
        <taxon>Pseudomonadati</taxon>
        <taxon>Bacteroidota</taxon>
        <taxon>Flavobacteriia</taxon>
        <taxon>Flavobacteriales</taxon>
        <taxon>Flavobacteriaceae</taxon>
        <taxon>Jejuia</taxon>
    </lineage>
</organism>
<keyword evidence="5" id="KW-0175">Coiled coil</keyword>
<dbReference type="Proteomes" id="UP000030184">
    <property type="component" value="Unassembled WGS sequence"/>
</dbReference>
<dbReference type="NCBIfam" id="TIGR03516">
    <property type="entry name" value="ppisom_GldI"/>
    <property type="match status" value="1"/>
</dbReference>
<evidence type="ECO:0000256" key="3">
    <source>
        <dbReference type="PROSITE-ProRule" id="PRU00277"/>
    </source>
</evidence>
<dbReference type="Pfam" id="PF00254">
    <property type="entry name" value="FKBP_C"/>
    <property type="match status" value="1"/>
</dbReference>
<dbReference type="InterPro" id="IPR001179">
    <property type="entry name" value="PPIase_FKBP_dom"/>
</dbReference>
<dbReference type="EMBL" id="BBNY01000090">
    <property type="protein sequence ID" value="GAL90958.1"/>
    <property type="molecule type" value="Genomic_DNA"/>
</dbReference>
<keyword evidence="2 3" id="KW-0697">Rotamase</keyword>
<reference evidence="11" key="1">
    <citation type="journal article" date="2014" name="Genome Announc.">
        <title>Draft Genome Sequence of Marine Flavobacterium Jejuia pallidilutea Strain 11shimoA1 and Pigmentation Mutants.</title>
        <authorList>
            <person name="Takatani N."/>
            <person name="Nakanishi M."/>
            <person name="Meirelles P."/>
            <person name="Mino S."/>
            <person name="Suda W."/>
            <person name="Oshima K."/>
            <person name="Hattori M."/>
            <person name="Ohkuma M."/>
            <person name="Hosokawa M."/>
            <person name="Miyashita K."/>
            <person name="Thompson F.L."/>
            <person name="Niwa A."/>
            <person name="Sawabe T."/>
            <person name="Sawabe T."/>
        </authorList>
    </citation>
    <scope>NUCLEOTIDE SEQUENCE [LARGE SCALE GENOMIC DNA]</scope>
    <source>
        <strain evidence="11">JCM 19538</strain>
    </source>
</reference>
<dbReference type="STRING" id="504487.JCM19538_1016"/>
<name>A0A090W3A9_9FLAO</name>
<evidence type="ECO:0000259" key="6">
    <source>
        <dbReference type="PROSITE" id="PS50059"/>
    </source>
</evidence>
<dbReference type="GO" id="GO:0003755">
    <property type="term" value="F:peptidyl-prolyl cis-trans isomerase activity"/>
    <property type="evidence" value="ECO:0007669"/>
    <property type="project" value="UniProtKB-UniRule"/>
</dbReference>
<gene>
    <name evidence="7" type="ORF">JCM19301_3168</name>
    <name evidence="8" type="ORF">JCM19302_844</name>
    <name evidence="9" type="ORF">JCM19538_1016</name>
</gene>
<comment type="similarity">
    <text evidence="4">Belongs to the FKBP-type PPIase family.</text>
</comment>
<sequence length="182" mass="20615">MNKPLFLIIMLLLCFSCKTPEARKPISVKTGSFIDESVARNKKLNAKEQALIQEIMDANKNNAYIASENGFWYFYNTKTTEDTAATPNYGDIVNYSYNLKDLKGNLIYPEDAFKDLDYAMDKQELFTGLREGLKLMRPGETVTFLFPSQIAYGYYGDENKIGTNVPLIAEVTVNSITKTQDN</sequence>
<dbReference type="PROSITE" id="PS50059">
    <property type="entry name" value="FKBP_PPIASE"/>
    <property type="match status" value="1"/>
</dbReference>
<accession>A0A090W3A9</accession>
<dbReference type="EMBL" id="BBNR01000005">
    <property type="protein sequence ID" value="GAL66690.1"/>
    <property type="molecule type" value="Genomic_DNA"/>
</dbReference>
<evidence type="ECO:0000313" key="11">
    <source>
        <dbReference type="Proteomes" id="UP000030184"/>
    </source>
</evidence>